<dbReference type="InterPro" id="IPR018392">
    <property type="entry name" value="LysM"/>
</dbReference>
<name>A0A1R4JJ60_9MICC</name>
<dbReference type="SMART" id="SM00257">
    <property type="entry name" value="LysM"/>
    <property type="match status" value="1"/>
</dbReference>
<proteinExistence type="predicted"/>
<protein>
    <recommendedName>
        <fullName evidence="1">LysM domain-containing protein</fullName>
    </recommendedName>
</protein>
<dbReference type="RefSeq" id="WP_143745316.1">
    <property type="nucleotide sequence ID" value="NZ_FUKP01000061.1"/>
</dbReference>
<evidence type="ECO:0000259" key="1">
    <source>
        <dbReference type="PROSITE" id="PS51782"/>
    </source>
</evidence>
<organism evidence="2 3">
    <name type="scientific">Micrococcus lylae</name>
    <dbReference type="NCBI Taxonomy" id="1273"/>
    <lineage>
        <taxon>Bacteria</taxon>
        <taxon>Bacillati</taxon>
        <taxon>Actinomycetota</taxon>
        <taxon>Actinomycetes</taxon>
        <taxon>Micrococcales</taxon>
        <taxon>Micrococcaceae</taxon>
        <taxon>Micrococcus</taxon>
    </lineage>
</organism>
<dbReference type="AlphaFoldDB" id="A0A1R4JJ60"/>
<dbReference type="SUPFAM" id="SSF54106">
    <property type="entry name" value="LysM domain"/>
    <property type="match status" value="1"/>
</dbReference>
<dbReference type="PROSITE" id="PS51782">
    <property type="entry name" value="LYSM"/>
    <property type="match status" value="1"/>
</dbReference>
<accession>A0A1R4JJ60</accession>
<reference evidence="2 3" key="1">
    <citation type="submission" date="2017-02" db="EMBL/GenBank/DDBJ databases">
        <authorList>
            <person name="Peterson S.W."/>
        </authorList>
    </citation>
    <scope>NUCLEOTIDE SEQUENCE [LARGE SCALE GENOMIC DNA]</scope>
    <source>
        <strain evidence="2 3">2B3F</strain>
    </source>
</reference>
<dbReference type="EMBL" id="FUKP01000061">
    <property type="protein sequence ID" value="SJN32066.1"/>
    <property type="molecule type" value="Genomic_DNA"/>
</dbReference>
<dbReference type="Gene3D" id="3.10.350.10">
    <property type="entry name" value="LysM domain"/>
    <property type="match status" value="1"/>
</dbReference>
<evidence type="ECO:0000313" key="2">
    <source>
        <dbReference type="EMBL" id="SJN32066.1"/>
    </source>
</evidence>
<gene>
    <name evidence="2" type="ORF">FM125_08870</name>
</gene>
<sequence>MVVEAGDSLFSLANKHRIEGGWEAIYEANSSVIEDPNLIYVGQEFTLPRG</sequence>
<dbReference type="Pfam" id="PF01476">
    <property type="entry name" value="LysM"/>
    <property type="match status" value="1"/>
</dbReference>
<dbReference type="InterPro" id="IPR036779">
    <property type="entry name" value="LysM_dom_sf"/>
</dbReference>
<feature type="domain" description="LysM" evidence="1">
    <location>
        <begin position="1"/>
        <end position="47"/>
    </location>
</feature>
<evidence type="ECO:0000313" key="3">
    <source>
        <dbReference type="Proteomes" id="UP000196230"/>
    </source>
</evidence>
<dbReference type="Proteomes" id="UP000196230">
    <property type="component" value="Unassembled WGS sequence"/>
</dbReference>